<dbReference type="PANTHER" id="PTHR38847:SF1">
    <property type="entry name" value="PSEUDOURIDINE SYNTHASE RSUA_RLUA-LIKE DOMAIN-CONTAINING PROTEIN"/>
    <property type="match status" value="1"/>
</dbReference>
<evidence type="ECO:0000256" key="1">
    <source>
        <dbReference type="SAM" id="SignalP"/>
    </source>
</evidence>
<gene>
    <name evidence="2" type="ORF">MNR06_09560</name>
</gene>
<keyword evidence="1" id="KW-0732">Signal</keyword>
<reference evidence="2" key="1">
    <citation type="submission" date="2022-03" db="EMBL/GenBank/DDBJ databases">
        <title>Genome Identification and Characterization of new species Bdellovibrio reynosense LBG001 sp. nov. from a Mexico soil sample.</title>
        <authorList>
            <person name="Camilli A."/>
            <person name="Ajao Y."/>
            <person name="Guo X."/>
        </authorList>
    </citation>
    <scope>NUCLEOTIDE SEQUENCE</scope>
    <source>
        <strain evidence="2">LBG001</strain>
    </source>
</reference>
<protein>
    <submittedName>
        <fullName evidence="2">DUF4360 domain-containing protein</fullName>
    </submittedName>
</protein>
<accession>A0ABY4C4Q8</accession>
<evidence type="ECO:0000313" key="2">
    <source>
        <dbReference type="EMBL" id="UOE99944.1"/>
    </source>
</evidence>
<feature type="signal peptide" evidence="1">
    <location>
        <begin position="1"/>
        <end position="18"/>
    </location>
</feature>
<evidence type="ECO:0000313" key="3">
    <source>
        <dbReference type="Proteomes" id="UP000830116"/>
    </source>
</evidence>
<feature type="chain" id="PRO_5045464549" evidence="1">
    <location>
        <begin position="19"/>
        <end position="202"/>
    </location>
</feature>
<sequence length="202" mass="22157">MKSLIIFSSMIFSCATLAQSLQIEEVQLAGQGCPQGSVAVQISPDASSFTVLYDRLSITAGADTTEASTECKVRIRLKKPLRMGFRIEEVDFRGYVYLDPGVVGSQKVKVTSGNGSDKHALAEFGYERWKGPINENFVLTALRSNEPPLTIDCKPMKERSVIVLATKLHLKKAGGSKVGQIAVDSVDGRLSQKYRLRWTNCP</sequence>
<dbReference type="InterPro" id="IPR025649">
    <property type="entry name" value="DUF4360"/>
</dbReference>
<organism evidence="2 3">
    <name type="scientific">Bdellovibrio reynosensis</name>
    <dbReference type="NCBI Taxonomy" id="2835041"/>
    <lineage>
        <taxon>Bacteria</taxon>
        <taxon>Pseudomonadati</taxon>
        <taxon>Bdellovibrionota</taxon>
        <taxon>Bdellovibrionia</taxon>
        <taxon>Bdellovibrionales</taxon>
        <taxon>Pseudobdellovibrionaceae</taxon>
        <taxon>Bdellovibrio</taxon>
    </lineage>
</organism>
<name>A0ABY4C4Q8_9BACT</name>
<dbReference type="Pfam" id="PF14273">
    <property type="entry name" value="DUF4360"/>
    <property type="match status" value="1"/>
</dbReference>
<dbReference type="Proteomes" id="UP000830116">
    <property type="component" value="Chromosome"/>
</dbReference>
<dbReference type="PANTHER" id="PTHR38847">
    <property type="match status" value="1"/>
</dbReference>
<dbReference type="RefSeq" id="WP_243535438.1">
    <property type="nucleotide sequence ID" value="NZ_CP093442.1"/>
</dbReference>
<proteinExistence type="predicted"/>
<keyword evidence="3" id="KW-1185">Reference proteome</keyword>
<dbReference type="EMBL" id="CP093442">
    <property type="protein sequence ID" value="UOE99944.1"/>
    <property type="molecule type" value="Genomic_DNA"/>
</dbReference>